<keyword evidence="2" id="KW-1185">Reference proteome</keyword>
<protein>
    <submittedName>
        <fullName evidence="1">Uncharacterized protein</fullName>
    </submittedName>
</protein>
<evidence type="ECO:0000313" key="2">
    <source>
        <dbReference type="Proteomes" id="UP001333110"/>
    </source>
</evidence>
<evidence type="ECO:0000313" key="1">
    <source>
        <dbReference type="EMBL" id="KAK4825435.1"/>
    </source>
</evidence>
<reference evidence="1 2" key="1">
    <citation type="journal article" date="2023" name="J. Hered.">
        <title>Chromosome-level genome of the wood stork (Mycteria americana) provides insight into avian chromosome evolution.</title>
        <authorList>
            <person name="Flamio R. Jr."/>
            <person name="Ramstad K.M."/>
        </authorList>
    </citation>
    <scope>NUCLEOTIDE SEQUENCE [LARGE SCALE GENOMIC DNA]</scope>
    <source>
        <strain evidence="1">JAX WOST 10</strain>
    </source>
</reference>
<organism evidence="1 2">
    <name type="scientific">Mycteria americana</name>
    <name type="common">Wood stork</name>
    <dbReference type="NCBI Taxonomy" id="33587"/>
    <lineage>
        <taxon>Eukaryota</taxon>
        <taxon>Metazoa</taxon>
        <taxon>Chordata</taxon>
        <taxon>Craniata</taxon>
        <taxon>Vertebrata</taxon>
        <taxon>Euteleostomi</taxon>
        <taxon>Archelosauria</taxon>
        <taxon>Archosauria</taxon>
        <taxon>Dinosauria</taxon>
        <taxon>Saurischia</taxon>
        <taxon>Theropoda</taxon>
        <taxon>Coelurosauria</taxon>
        <taxon>Aves</taxon>
        <taxon>Neognathae</taxon>
        <taxon>Neoaves</taxon>
        <taxon>Aequornithes</taxon>
        <taxon>Ciconiiformes</taxon>
        <taxon>Ciconiidae</taxon>
        <taxon>Mycteria</taxon>
    </lineage>
</organism>
<sequence>MATKVIRGLEHMTYKDRLASFSMGKRRQRKHLIVLSTPYGELQGRWRQTILGDFYAFRKFTKEQTEKTGCGRKPIFKLLVLVAFAKKEGNSGNRRLFSLILLSGKIMEHTPLESIFKDRKDQKVIRNIELGFTNLTAFYDKVTVSVDKTDFSMAFDTISHGTLLWKWREGGLDKCYMG</sequence>
<comment type="caution">
    <text evidence="1">The sequence shown here is derived from an EMBL/GenBank/DDBJ whole genome shotgun (WGS) entry which is preliminary data.</text>
</comment>
<name>A0AAN7NG76_MYCAM</name>
<accession>A0AAN7NG76</accession>
<dbReference type="AlphaFoldDB" id="A0AAN7NG76"/>
<gene>
    <name evidence="1" type="ORF">QYF61_027465</name>
</gene>
<proteinExistence type="predicted"/>
<dbReference type="EMBL" id="JAUNZN010000003">
    <property type="protein sequence ID" value="KAK4825435.1"/>
    <property type="molecule type" value="Genomic_DNA"/>
</dbReference>
<dbReference type="Proteomes" id="UP001333110">
    <property type="component" value="Unassembled WGS sequence"/>
</dbReference>